<feature type="region of interest" description="Disordered" evidence="1">
    <location>
        <begin position="205"/>
        <end position="301"/>
    </location>
</feature>
<proteinExistence type="predicted"/>
<keyword evidence="3" id="KW-0282">Flagellum</keyword>
<name>A0ABS0SUS8_9CAUL</name>
<evidence type="ECO:0000313" key="4">
    <source>
        <dbReference type="Proteomes" id="UP000639859"/>
    </source>
</evidence>
<keyword evidence="3" id="KW-0969">Cilium</keyword>
<dbReference type="EMBL" id="JADWOX010000002">
    <property type="protein sequence ID" value="MBI1683151.1"/>
    <property type="molecule type" value="Genomic_DNA"/>
</dbReference>
<comment type="caution">
    <text evidence="3">The sequence shown here is derived from an EMBL/GenBank/DDBJ whole genome shotgun (WGS) entry which is preliminary data.</text>
</comment>
<organism evidence="3 4">
    <name type="scientific">Caulobacter hibisci</name>
    <dbReference type="NCBI Taxonomy" id="2035993"/>
    <lineage>
        <taxon>Bacteria</taxon>
        <taxon>Pseudomonadati</taxon>
        <taxon>Pseudomonadota</taxon>
        <taxon>Alphaproteobacteria</taxon>
        <taxon>Caulobacterales</taxon>
        <taxon>Caulobacteraceae</taxon>
        <taxon>Caulobacter</taxon>
    </lineage>
</organism>
<feature type="compositionally biased region" description="Low complexity" evidence="1">
    <location>
        <begin position="239"/>
        <end position="254"/>
    </location>
</feature>
<evidence type="ECO:0000259" key="2">
    <source>
        <dbReference type="Pfam" id="PF02120"/>
    </source>
</evidence>
<protein>
    <submittedName>
        <fullName evidence="3">Flagellar hook-length control protein FliK</fullName>
    </submittedName>
</protein>
<keyword evidence="3" id="KW-0966">Cell projection</keyword>
<dbReference type="RefSeq" id="WP_198575078.1">
    <property type="nucleotide sequence ID" value="NZ_JADWOX010000002.1"/>
</dbReference>
<keyword evidence="4" id="KW-1185">Reference proteome</keyword>
<feature type="region of interest" description="Disordered" evidence="1">
    <location>
        <begin position="342"/>
        <end position="372"/>
    </location>
</feature>
<evidence type="ECO:0000256" key="1">
    <source>
        <dbReference type="SAM" id="MobiDB-lite"/>
    </source>
</evidence>
<reference evidence="3 4" key="1">
    <citation type="submission" date="2020-11" db="EMBL/GenBank/DDBJ databases">
        <title>genome sequence of strain KACC 18849.</title>
        <authorList>
            <person name="Gao J."/>
            <person name="Zhang X."/>
        </authorList>
    </citation>
    <scope>NUCLEOTIDE SEQUENCE [LARGE SCALE GENOMIC DNA]</scope>
    <source>
        <strain evidence="3 4">KACC 18849</strain>
    </source>
</reference>
<evidence type="ECO:0000313" key="3">
    <source>
        <dbReference type="EMBL" id="MBI1683151.1"/>
    </source>
</evidence>
<dbReference type="InterPro" id="IPR021136">
    <property type="entry name" value="Flagellar_hook_control-like_C"/>
</dbReference>
<sequence length="562" mass="56116">MSVQSLGTVVPTLAAVQPTVTVAPAGLQGGQTGQPGLPSAALLAQQVIAETTDALGRMAGEASAQPAAETPDTVDSLLRGGATGQAREILLSSPSVQAKAVSDLVGRAAPAQGGMAPLLADLERVSQLPDAPSVVRQAAANMLALRSPIDGAVTAGEIRQAFGRSGLFMEQRLAEEPAPGAAPLAAKDLKAAMLVLRAAVASWSAQTGPAGPSSAPSAPSPLPSQASSAAPALPPPTTPQASTAPAQASATLAAPIPPEDGAPATVATSTVPSSPSPQPAEAVEADAPPAAPLAPALPEDADSSPLARFLAAVAPRPTPQQPVQPAAALFVMAQEAAGGFDAPTAPRQFLTPAPTAQPQGKGPPPPFAGGPVVAQAATASTLAQNAAPAVVAQQLSKGVDAALARQELLQAASLPDRADAARLATLSAEGRPVEDKTGPRWVFDVPFATPQGSAVAQFEISRDAGGGGAAGGSAEARTWKVRFSLDVEPMGRIDAQLALTGERARVSLWAERPDSMARLRGGKEILNAALREAALEPEVAFHANPAPAAAPPAPGRFVDRAT</sequence>
<feature type="domain" description="Flagellar hook-length control protein-like C-terminal" evidence="2">
    <location>
        <begin position="474"/>
        <end position="538"/>
    </location>
</feature>
<feature type="compositionally biased region" description="Low complexity" evidence="1">
    <location>
        <begin position="262"/>
        <end position="298"/>
    </location>
</feature>
<feature type="compositionally biased region" description="Low complexity" evidence="1">
    <location>
        <begin position="205"/>
        <end position="231"/>
    </location>
</feature>
<dbReference type="Pfam" id="PF02120">
    <property type="entry name" value="Flg_hook"/>
    <property type="match status" value="1"/>
</dbReference>
<accession>A0ABS0SUS8</accession>
<dbReference type="Proteomes" id="UP000639859">
    <property type="component" value="Unassembled WGS sequence"/>
</dbReference>
<gene>
    <name evidence="3" type="ORF">I4Q42_05675</name>
</gene>